<evidence type="ECO:0000256" key="2">
    <source>
        <dbReference type="ARBA" id="ARBA00023163"/>
    </source>
</evidence>
<dbReference type="Pfam" id="PF00104">
    <property type="entry name" value="Hormone_recep"/>
    <property type="match status" value="1"/>
</dbReference>
<reference evidence="5" key="1">
    <citation type="submission" date="2022-11" db="EMBL/GenBank/DDBJ databases">
        <authorList>
            <person name="Kikuchi T."/>
        </authorList>
    </citation>
    <scope>NUCLEOTIDE SEQUENCE</scope>
    <source>
        <strain evidence="5">PS1010</strain>
    </source>
</reference>
<keyword evidence="2" id="KW-0804">Transcription</keyword>
<dbReference type="InterPro" id="IPR035500">
    <property type="entry name" value="NHR-like_dom_sf"/>
</dbReference>
<protein>
    <recommendedName>
        <fullName evidence="4">NR LBD domain-containing protein</fullName>
    </recommendedName>
</protein>
<keyword evidence="6" id="KW-1185">Reference proteome</keyword>
<evidence type="ECO:0000313" key="6">
    <source>
        <dbReference type="Proteomes" id="UP001152747"/>
    </source>
</evidence>
<dbReference type="AlphaFoldDB" id="A0A9P1IWB9"/>
<keyword evidence="3" id="KW-0675">Receptor</keyword>
<evidence type="ECO:0000259" key="4">
    <source>
        <dbReference type="PROSITE" id="PS51843"/>
    </source>
</evidence>
<accession>A0A9P1IWB9</accession>
<evidence type="ECO:0000256" key="1">
    <source>
        <dbReference type="ARBA" id="ARBA00023015"/>
    </source>
</evidence>
<gene>
    <name evidence="5" type="ORF">CAMP_LOCUS14061</name>
</gene>
<proteinExistence type="predicted"/>
<evidence type="ECO:0000256" key="3">
    <source>
        <dbReference type="ARBA" id="ARBA00023170"/>
    </source>
</evidence>
<dbReference type="PANTHER" id="PTHR46011:SF32">
    <property type="entry name" value="NUCLEAR HORMONE RECEPTOR FAMILY"/>
    <property type="match status" value="1"/>
</dbReference>
<dbReference type="PROSITE" id="PS51843">
    <property type="entry name" value="NR_LBD"/>
    <property type="match status" value="1"/>
</dbReference>
<dbReference type="PANTHER" id="PTHR46011">
    <property type="entry name" value="NUCLEAR HORMONE RECEPTOR FAMILY MEMBER NHR-86-RELATED"/>
    <property type="match status" value="1"/>
</dbReference>
<feature type="domain" description="NR LBD" evidence="4">
    <location>
        <begin position="24"/>
        <end position="265"/>
    </location>
</feature>
<dbReference type="SUPFAM" id="SSF48508">
    <property type="entry name" value="Nuclear receptor ligand-binding domain"/>
    <property type="match status" value="1"/>
</dbReference>
<dbReference type="GO" id="GO:0003700">
    <property type="term" value="F:DNA-binding transcription factor activity"/>
    <property type="evidence" value="ECO:0007669"/>
    <property type="project" value="TreeGrafter"/>
</dbReference>
<organism evidence="5 6">
    <name type="scientific">Caenorhabditis angaria</name>
    <dbReference type="NCBI Taxonomy" id="860376"/>
    <lineage>
        <taxon>Eukaryota</taxon>
        <taxon>Metazoa</taxon>
        <taxon>Ecdysozoa</taxon>
        <taxon>Nematoda</taxon>
        <taxon>Chromadorea</taxon>
        <taxon>Rhabditida</taxon>
        <taxon>Rhabditina</taxon>
        <taxon>Rhabditomorpha</taxon>
        <taxon>Rhabditoidea</taxon>
        <taxon>Rhabditidae</taxon>
        <taxon>Peloderinae</taxon>
        <taxon>Caenorhabditis</taxon>
    </lineage>
</organism>
<evidence type="ECO:0000313" key="5">
    <source>
        <dbReference type="EMBL" id="CAI5451424.1"/>
    </source>
</evidence>
<comment type="caution">
    <text evidence="5">The sequence shown here is derived from an EMBL/GenBank/DDBJ whole genome shotgun (WGS) entry which is preliminary data.</text>
</comment>
<dbReference type="Proteomes" id="UP001152747">
    <property type="component" value="Unassembled WGS sequence"/>
</dbReference>
<keyword evidence="1" id="KW-0805">Transcription regulation</keyword>
<dbReference type="EMBL" id="CANHGI010000005">
    <property type="protein sequence ID" value="CAI5451424.1"/>
    <property type="molecule type" value="Genomic_DNA"/>
</dbReference>
<dbReference type="GO" id="GO:0005634">
    <property type="term" value="C:nucleus"/>
    <property type="evidence" value="ECO:0007669"/>
    <property type="project" value="TreeGrafter"/>
</dbReference>
<dbReference type="GO" id="GO:0006357">
    <property type="term" value="P:regulation of transcription by RNA polymerase II"/>
    <property type="evidence" value="ECO:0007669"/>
    <property type="project" value="TreeGrafter"/>
</dbReference>
<dbReference type="SMART" id="SM00430">
    <property type="entry name" value="HOLI"/>
    <property type="match status" value="1"/>
</dbReference>
<dbReference type="Gene3D" id="1.10.565.10">
    <property type="entry name" value="Retinoid X Receptor"/>
    <property type="match status" value="1"/>
</dbReference>
<sequence>MVDILVRLLADFKKCKAVGMRENYVNPTIEKHLKRFSKFYKQLEKRKFEEWPNREEQISDHFMLSSTIKKYSIIILENLEFAFPEIKKISDVQLKIIRNNFLPSFMIAEVAYQSEIPTQWMLPNGTYVDTENVGSFYNNPRAAELYRPYWDIGIKNCMIPIIEANLDRFEFQFLAALIFWDSKLPKLTTEIENLCEKNRQEVMEELSKYLKCLHQDESPVRVAKIVMLLKGIGVAVESFNDSLIMTQLHSFEEYHRTLYELNGLKL</sequence>
<dbReference type="InterPro" id="IPR000536">
    <property type="entry name" value="Nucl_hrmn_rcpt_lig-bd"/>
</dbReference>
<name>A0A9P1IWB9_9PELO</name>